<reference evidence="2" key="1">
    <citation type="submission" date="2023-03" db="EMBL/GenBank/DDBJ databases">
        <title>Near-Complete genome sequence of Lipomyces tetrasporous NRRL Y-64009, an oleaginous yeast capable of growing on lignocellulosic hydrolysates.</title>
        <authorList>
            <consortium name="Lawrence Berkeley National Laboratory"/>
            <person name="Jagtap S.S."/>
            <person name="Liu J.-J."/>
            <person name="Walukiewicz H.E."/>
            <person name="Pangilinan J."/>
            <person name="Lipzen A."/>
            <person name="Ahrendt S."/>
            <person name="Koriabine M."/>
            <person name="Cobaugh K."/>
            <person name="Salamov A."/>
            <person name="Yoshinaga Y."/>
            <person name="Ng V."/>
            <person name="Daum C."/>
            <person name="Grigoriev I.V."/>
            <person name="Slininger P.J."/>
            <person name="Dien B.S."/>
            <person name="Jin Y.-S."/>
            <person name="Rao C.V."/>
        </authorList>
    </citation>
    <scope>NUCLEOTIDE SEQUENCE</scope>
    <source>
        <strain evidence="2">NRRL Y-64009</strain>
    </source>
</reference>
<dbReference type="EMBL" id="JARPMG010000011">
    <property type="protein sequence ID" value="KAJ8097337.1"/>
    <property type="molecule type" value="Genomic_DNA"/>
</dbReference>
<feature type="compositionally biased region" description="Polar residues" evidence="1">
    <location>
        <begin position="574"/>
        <end position="584"/>
    </location>
</feature>
<feature type="region of interest" description="Disordered" evidence="1">
    <location>
        <begin position="397"/>
        <end position="418"/>
    </location>
</feature>
<dbReference type="Proteomes" id="UP001217417">
    <property type="component" value="Unassembled WGS sequence"/>
</dbReference>
<comment type="caution">
    <text evidence="2">The sequence shown here is derived from an EMBL/GenBank/DDBJ whole genome shotgun (WGS) entry which is preliminary data.</text>
</comment>
<feature type="compositionally biased region" description="Low complexity" evidence="1">
    <location>
        <begin position="100"/>
        <end position="113"/>
    </location>
</feature>
<protein>
    <submittedName>
        <fullName evidence="2">Rgp1-domain-containing protein</fullName>
    </submittedName>
</protein>
<sequence>MSAAPAQSFLRVEVAFSDQVYFAGEDLECRITFRNIAPTDLPRANSSSRLRKSSLASISESVSSEKFPTVQRSASQQSLHGSSSMPARAHRTSSAIGPTGNVSGNVSMNGNVSPQPLPTTPSNGMNSPTFNSLPTRRSSMRVSKSRSGETLMMGYAQLSGSFTLDEDLVRTAAFEEAKKQGIVGGKMGGGVVGLGQGKNDTGYLWGLGLGLSNGLSNLFNGSEVSSIAEMKSMASSNSISVISTPQSLLFVDLRLNPGESKSYSYKITLPRTLPPSYRGKALKISYNLTIGIQRIGKGMQQPKITKFPFRVFQNIDAGGNQPIHSLTSPIVILRDEAITQAIDDSEPNGHLILKSEKVSGKTRELARPERKESLEDFMVYVDSLLSYKSNAVANRIIRPPSPTSPPEYATSNAPSRSSCRDSVDLAIQRNSISADGLALNNIFEIARNKQRIATIALSKPVYKLGEVIALTLDFSLAVIPCYHITASLETTEIIDAEIAQRSSGFNERATRKVYLQSAFSTLASKRASFSFCIPTTATPQFDTSYISSRWSIRLEFVTIPIKSSKPSLPLAENGLTSTSASSEGRVSRPTSPTTPVPIPMHAPQMSISAMAQDSRYPRSLPSQSRSSLSLALPVPTAEKPNLLVCTHKDDRGSMYSVVENISCETFDCRIPIKVFPTNQDIAAMSFQVQPSGGYAI</sequence>
<dbReference type="Gene3D" id="2.60.40.640">
    <property type="match status" value="1"/>
</dbReference>
<evidence type="ECO:0000256" key="1">
    <source>
        <dbReference type="SAM" id="MobiDB-lite"/>
    </source>
</evidence>
<feature type="compositionally biased region" description="Polar residues" evidence="1">
    <location>
        <begin position="120"/>
        <end position="135"/>
    </location>
</feature>
<organism evidence="2 3">
    <name type="scientific">Lipomyces tetrasporus</name>
    <dbReference type="NCBI Taxonomy" id="54092"/>
    <lineage>
        <taxon>Eukaryota</taxon>
        <taxon>Fungi</taxon>
        <taxon>Dikarya</taxon>
        <taxon>Ascomycota</taxon>
        <taxon>Saccharomycotina</taxon>
        <taxon>Lipomycetes</taxon>
        <taxon>Lipomycetales</taxon>
        <taxon>Lipomycetaceae</taxon>
        <taxon>Lipomyces</taxon>
    </lineage>
</organism>
<dbReference type="InterPro" id="IPR014848">
    <property type="entry name" value="Rgp1"/>
</dbReference>
<keyword evidence="3" id="KW-1185">Reference proteome</keyword>
<dbReference type="InterPro" id="IPR014752">
    <property type="entry name" value="Arrestin-like_C"/>
</dbReference>
<dbReference type="Pfam" id="PF08737">
    <property type="entry name" value="Rgp1"/>
    <property type="match status" value="1"/>
</dbReference>
<accession>A0AAD7QPA4</accession>
<dbReference type="AlphaFoldDB" id="A0AAD7QPA4"/>
<dbReference type="GeneID" id="80883736"/>
<evidence type="ECO:0000313" key="3">
    <source>
        <dbReference type="Proteomes" id="UP001217417"/>
    </source>
</evidence>
<evidence type="ECO:0000313" key="2">
    <source>
        <dbReference type="EMBL" id="KAJ8097337.1"/>
    </source>
</evidence>
<feature type="compositionally biased region" description="Low complexity" evidence="1">
    <location>
        <begin position="73"/>
        <end position="84"/>
    </location>
</feature>
<gene>
    <name evidence="2" type="ORF">POJ06DRAFT_261110</name>
</gene>
<feature type="region of interest" description="Disordered" evidence="1">
    <location>
        <begin position="61"/>
        <end position="142"/>
    </location>
</feature>
<feature type="region of interest" description="Disordered" evidence="1">
    <location>
        <begin position="570"/>
        <end position="599"/>
    </location>
</feature>
<dbReference type="PANTHER" id="PTHR12507">
    <property type="entry name" value="REDUCED GROWTH PHENOTYPE 1 RGP1, YEAST -RELATED"/>
    <property type="match status" value="1"/>
</dbReference>
<dbReference type="RefSeq" id="XP_056040787.1">
    <property type="nucleotide sequence ID" value="XM_056188570.1"/>
</dbReference>
<name>A0AAD7QPA4_9ASCO</name>
<proteinExistence type="predicted"/>